<keyword evidence="1" id="KW-0732">Signal</keyword>
<dbReference type="Gene3D" id="3.40.109.10">
    <property type="entry name" value="NADH Oxidase"/>
    <property type="match status" value="1"/>
</dbReference>
<dbReference type="PANTHER" id="PTHR23026:SF123">
    <property type="entry name" value="NAD(P)H NITROREDUCTASE RV3131-RELATED"/>
    <property type="match status" value="1"/>
</dbReference>
<protein>
    <submittedName>
        <fullName evidence="2">Uncharacterized protein</fullName>
    </submittedName>
</protein>
<proteinExistence type="predicted"/>
<dbReference type="PANTHER" id="PTHR23026">
    <property type="entry name" value="NADPH NITROREDUCTASE"/>
    <property type="match status" value="1"/>
</dbReference>
<keyword evidence="3" id="KW-1185">Reference proteome</keyword>
<dbReference type="EMBL" id="CP001739">
    <property type="protein sequence ID" value="ACZ10167.1"/>
    <property type="molecule type" value="Genomic_DNA"/>
</dbReference>
<dbReference type="KEGG" id="str:Sterm_3327"/>
<sequence length="372" mass="43127">MKKTLILLMFLHIMQITCAKAFSQDEFLKQNPVLEKLLYYGTLAPSSHNAQMWKVRILSDNEFLIILDKERNLNYVDPDSRESLISIGAFLANIIRGSEILGLNLQYNIYNETAPDNSVVYVSFSGIETESFSDSVQKFENLLLKRKTSKEKFSKKKIPVQEINKIIAGYEDSVIYFPKDSSSYQYIRENTMKAYETQGQNQDKRNELSEWFRFSDKETEAKKDGFSAEMLGMGSLKKFFYYNFYNREKVRNIKFLNEELKLIKTQTDTADGFLLVIAKDNSVKENIRAGIILENIWLNAADADIKIQPLSQILEEEPYKNNISNDLNINGEVKMILRTGYSANNKIVKKVRRNIKDILDNTEILNTKEEKQ</sequence>
<dbReference type="STRING" id="526218.Sterm_3327"/>
<dbReference type="eggNOG" id="COG0778">
    <property type="taxonomic scope" value="Bacteria"/>
</dbReference>
<reference evidence="2 3" key="2">
    <citation type="journal article" date="2010" name="Stand. Genomic Sci.">
        <title>Complete genome sequence of Sebaldella termitidis type strain (NCTC 11300).</title>
        <authorList>
            <person name="Harmon-Smith M."/>
            <person name="Celia L."/>
            <person name="Chertkov O."/>
            <person name="Lapidus A."/>
            <person name="Copeland A."/>
            <person name="Glavina Del Rio T."/>
            <person name="Nolan M."/>
            <person name="Lucas S."/>
            <person name="Tice H."/>
            <person name="Cheng J.F."/>
            <person name="Han C."/>
            <person name="Detter J.C."/>
            <person name="Bruce D."/>
            <person name="Goodwin L."/>
            <person name="Pitluck S."/>
            <person name="Pati A."/>
            <person name="Liolios K."/>
            <person name="Ivanova N."/>
            <person name="Mavromatis K."/>
            <person name="Mikhailova N."/>
            <person name="Chen A."/>
            <person name="Palaniappan K."/>
            <person name="Land M."/>
            <person name="Hauser L."/>
            <person name="Chang Y.J."/>
            <person name="Jeffries C.D."/>
            <person name="Brettin T."/>
            <person name="Goker M."/>
            <person name="Beck B."/>
            <person name="Bristow J."/>
            <person name="Eisen J.A."/>
            <person name="Markowitz V."/>
            <person name="Hugenholtz P."/>
            <person name="Kyrpides N.C."/>
            <person name="Klenk H.P."/>
            <person name="Chen F."/>
        </authorList>
    </citation>
    <scope>NUCLEOTIDE SEQUENCE [LARGE SCALE GENOMIC DNA]</scope>
    <source>
        <strain evidence="3">ATCC 33386 / NCTC 11300</strain>
    </source>
</reference>
<evidence type="ECO:0000313" key="2">
    <source>
        <dbReference type="EMBL" id="ACZ10167.1"/>
    </source>
</evidence>
<dbReference type="Proteomes" id="UP000000845">
    <property type="component" value="Chromosome"/>
</dbReference>
<gene>
    <name evidence="2" type="ordered locus">Sterm_3327</name>
</gene>
<dbReference type="SUPFAM" id="SSF55469">
    <property type="entry name" value="FMN-dependent nitroreductase-like"/>
    <property type="match status" value="2"/>
</dbReference>
<dbReference type="GO" id="GO:0016491">
    <property type="term" value="F:oxidoreductase activity"/>
    <property type="evidence" value="ECO:0007669"/>
    <property type="project" value="InterPro"/>
</dbReference>
<name>D1AQA7_SEBTE</name>
<evidence type="ECO:0000313" key="3">
    <source>
        <dbReference type="Proteomes" id="UP000000845"/>
    </source>
</evidence>
<dbReference type="RefSeq" id="WP_012862749.1">
    <property type="nucleotide sequence ID" value="NC_013517.1"/>
</dbReference>
<dbReference type="AlphaFoldDB" id="D1AQA7"/>
<dbReference type="HOGENOM" id="CLU_051479_3_1_0"/>
<evidence type="ECO:0000256" key="1">
    <source>
        <dbReference type="SAM" id="SignalP"/>
    </source>
</evidence>
<dbReference type="InterPro" id="IPR000415">
    <property type="entry name" value="Nitroreductase-like"/>
</dbReference>
<feature type="signal peptide" evidence="1">
    <location>
        <begin position="1"/>
        <end position="19"/>
    </location>
</feature>
<feature type="chain" id="PRO_5003020046" evidence="1">
    <location>
        <begin position="20"/>
        <end position="372"/>
    </location>
</feature>
<dbReference type="InterPro" id="IPR050627">
    <property type="entry name" value="Nitroreductase/BluB"/>
</dbReference>
<accession>D1AQA7</accession>
<reference evidence="3" key="1">
    <citation type="submission" date="2009-09" db="EMBL/GenBank/DDBJ databases">
        <title>The complete chromosome of Sebaldella termitidis ATCC 33386.</title>
        <authorList>
            <consortium name="US DOE Joint Genome Institute (JGI-PGF)"/>
            <person name="Lucas S."/>
            <person name="Copeland A."/>
            <person name="Lapidus A."/>
            <person name="Glavina del Rio T."/>
            <person name="Dalin E."/>
            <person name="Tice H."/>
            <person name="Bruce D."/>
            <person name="Goodwin L."/>
            <person name="Pitluck S."/>
            <person name="Kyrpides N."/>
            <person name="Mavromatis K."/>
            <person name="Ivanova N."/>
            <person name="Mikhailova N."/>
            <person name="Sims D."/>
            <person name="Meincke L."/>
            <person name="Brettin T."/>
            <person name="Detter J.C."/>
            <person name="Han C."/>
            <person name="Larimer F."/>
            <person name="Land M."/>
            <person name="Hauser L."/>
            <person name="Markowitz V."/>
            <person name="Cheng J.F."/>
            <person name="Hugenholtz P."/>
            <person name="Woyke T."/>
            <person name="Wu D."/>
            <person name="Eisen J.A."/>
        </authorList>
    </citation>
    <scope>NUCLEOTIDE SEQUENCE [LARGE SCALE GENOMIC DNA]</scope>
    <source>
        <strain evidence="3">ATCC 33386 / NCTC 11300</strain>
    </source>
</reference>
<organism evidence="2 3">
    <name type="scientific">Sebaldella termitidis (strain ATCC 33386 / NCTC 11300)</name>
    <dbReference type="NCBI Taxonomy" id="526218"/>
    <lineage>
        <taxon>Bacteria</taxon>
        <taxon>Fusobacteriati</taxon>
        <taxon>Fusobacteriota</taxon>
        <taxon>Fusobacteriia</taxon>
        <taxon>Fusobacteriales</taxon>
        <taxon>Leptotrichiaceae</taxon>
        <taxon>Sebaldella</taxon>
    </lineage>
</organism>